<organism evidence="2">
    <name type="scientific">uncultured Aureispira sp</name>
    <dbReference type="NCBI Taxonomy" id="1331704"/>
    <lineage>
        <taxon>Bacteria</taxon>
        <taxon>Pseudomonadati</taxon>
        <taxon>Bacteroidota</taxon>
        <taxon>Saprospiria</taxon>
        <taxon>Saprospirales</taxon>
        <taxon>Saprospiraceae</taxon>
        <taxon>Aureispira</taxon>
        <taxon>environmental samples</taxon>
    </lineage>
</organism>
<reference evidence="2" key="1">
    <citation type="submission" date="2020-01" db="EMBL/GenBank/DDBJ databases">
        <authorList>
            <person name="Meier V. D."/>
            <person name="Meier V D."/>
        </authorList>
    </citation>
    <scope>NUCLEOTIDE SEQUENCE</scope>
    <source>
        <strain evidence="2">HLG_WM_MAG_10</strain>
    </source>
</reference>
<feature type="domain" description="ATP-grasp" evidence="1">
    <location>
        <begin position="81"/>
        <end position="227"/>
    </location>
</feature>
<dbReference type="Pfam" id="PF18299">
    <property type="entry name" value="R2K_2"/>
    <property type="match status" value="1"/>
</dbReference>
<proteinExistence type="predicted"/>
<name>A0A6S6S9M2_9BACT</name>
<dbReference type="AlphaFoldDB" id="A0A6S6S9M2"/>
<accession>A0A6S6S9M2</accession>
<dbReference type="EMBL" id="CACVAQ010000045">
    <property type="protein sequence ID" value="CAA6799777.1"/>
    <property type="molecule type" value="Genomic_DNA"/>
</dbReference>
<protein>
    <recommendedName>
        <fullName evidence="1">ATP-grasp domain-containing protein</fullName>
    </recommendedName>
</protein>
<gene>
    <name evidence="2" type="ORF">HELGO_WM29745</name>
</gene>
<evidence type="ECO:0000259" key="1">
    <source>
        <dbReference type="Pfam" id="PF18299"/>
    </source>
</evidence>
<evidence type="ECO:0000313" key="2">
    <source>
        <dbReference type="EMBL" id="CAA6799777.1"/>
    </source>
</evidence>
<sequence>MKAYIQHRDTSQALNINCYIACEGFRRMGFEIVHFKTIEAIEHLEQDALVVAGIGDIYKALERHGIEAPKPLDYPLSLRQFLKRPLKESTINAIASTPSEWGQFVKPKDFAKKFTGRVVNGTTDLIGCGDRAMDVPVWVSGAIEIEAEWRCFVRYNRIVGVRPYKGDWRKHFDYKVVEAIPEAYENAPNGYAFDVGVTKKGETILVEANDGFSLGAYGLFYIDYAKLLSARWAELKGVEDYCNF</sequence>
<dbReference type="InterPro" id="IPR041261">
    <property type="entry name" value="R2K_2"/>
</dbReference>